<evidence type="ECO:0000313" key="1">
    <source>
        <dbReference type="EMBL" id="QCQ36848.1"/>
    </source>
</evidence>
<reference evidence="1 2" key="1">
    <citation type="submission" date="2019-03" db="EMBL/GenBank/DDBJ databases">
        <title>Complete genome assembly of MDR B. fragilis.</title>
        <authorList>
            <person name="Sydenham T.V."/>
            <person name="Hasman H."/>
            <person name="Justesen U.S."/>
        </authorList>
    </citation>
    <scope>NUCLEOTIDE SEQUENCE [LARGE SCALE GENOMIC DNA]</scope>
    <source>
        <strain evidence="1 2">DCMOUH0067B</strain>
    </source>
</reference>
<sequence>MIGDKTLIQVPYSLNLNDTDGYSNVVRLDFNRSISLKRLLLNFQQIRHIVKAISSQFTISSQDALFIHTDINIINAVVIELFAKYHAKIFLLEDGTATMCDFNRVPNNLGLVERLRTYLIKYVCGLKNTYVVDFGDDKHLRVKDALFNKIVVSWGNKTLRNIPVLNIGMGIISHQAANSGAIFFNQPMYLFFCTEDEYLHFISQILSLHTRFTVFYFKFHPQDTDSMKSSIRLLIETRFSFVKIIEDEEPAELIVVKYPIKYSISYTSTCTLNHIVQGIIPIFLVEIFNQFKPSNSHESFKKFLCQIGCEYPTNLNQIDEVYNPISNLIICNDGYDINEILNDNDGMKNL</sequence>
<name>A0AAP8ZX98_BACFG</name>
<dbReference type="RefSeq" id="WP_217496417.1">
    <property type="nucleotide sequence ID" value="NZ_CP036553.1"/>
</dbReference>
<dbReference type="AlphaFoldDB" id="A0AAP8ZX98"/>
<proteinExistence type="predicted"/>
<evidence type="ECO:0000313" key="2">
    <source>
        <dbReference type="Proteomes" id="UP000028294"/>
    </source>
</evidence>
<accession>A0AAP8ZX98</accession>
<dbReference type="EMBL" id="CP036553">
    <property type="protein sequence ID" value="QCQ36848.1"/>
    <property type="molecule type" value="Genomic_DNA"/>
</dbReference>
<organism evidence="1 2">
    <name type="scientific">Bacteroides fragilis</name>
    <dbReference type="NCBI Taxonomy" id="817"/>
    <lineage>
        <taxon>Bacteria</taxon>
        <taxon>Pseudomonadati</taxon>
        <taxon>Bacteroidota</taxon>
        <taxon>Bacteroidia</taxon>
        <taxon>Bacteroidales</taxon>
        <taxon>Bacteroidaceae</taxon>
        <taxon>Bacteroides</taxon>
    </lineage>
</organism>
<dbReference type="Proteomes" id="UP000028294">
    <property type="component" value="Chromosome"/>
</dbReference>
<gene>
    <name evidence="1" type="ORF">IA74_012385</name>
</gene>
<protein>
    <submittedName>
        <fullName evidence="1">Uncharacterized protein</fullName>
    </submittedName>
</protein>